<dbReference type="InterPro" id="IPR036084">
    <property type="entry name" value="Ser_inhib-like_sf"/>
</dbReference>
<keyword evidence="5" id="KW-1185">Reference proteome</keyword>
<evidence type="ECO:0000256" key="3">
    <source>
        <dbReference type="SAM" id="SignalP"/>
    </source>
</evidence>
<dbReference type="InParanoid" id="A0A6J2X4W6"/>
<keyword evidence="2" id="KW-1015">Disulfide bond</keyword>
<sequence length="78" mass="8486">MRVVLIIAITIVVLLHNTDADEKECGTNEVFSTCASACPETCGKKAEFCILSCQQECVCKEGYLRHASTGKCVKPDEC</sequence>
<evidence type="ECO:0000256" key="1">
    <source>
        <dbReference type="ARBA" id="ARBA00022690"/>
    </source>
</evidence>
<accession>A0A6J2X4W6</accession>
<keyword evidence="3" id="KW-0732">Signal</keyword>
<dbReference type="CDD" id="cd19941">
    <property type="entry name" value="TIL"/>
    <property type="match status" value="1"/>
</dbReference>
<dbReference type="SUPFAM" id="SSF57567">
    <property type="entry name" value="Serine protease inhibitors"/>
    <property type="match status" value="1"/>
</dbReference>
<evidence type="ECO:0000313" key="6">
    <source>
        <dbReference type="RefSeq" id="XP_030745984.1"/>
    </source>
</evidence>
<dbReference type="InterPro" id="IPR002919">
    <property type="entry name" value="TIL_dom"/>
</dbReference>
<protein>
    <submittedName>
        <fullName evidence="6">Chymotrypsin inhibitor-like</fullName>
    </submittedName>
</protein>
<dbReference type="RefSeq" id="XP_030745984.1">
    <property type="nucleotide sequence ID" value="XM_030890124.1"/>
</dbReference>
<dbReference type="GO" id="GO:0030414">
    <property type="term" value="F:peptidase inhibitor activity"/>
    <property type="evidence" value="ECO:0007669"/>
    <property type="project" value="UniProtKB-KW"/>
</dbReference>
<dbReference type="PANTHER" id="PTHR23259:SF70">
    <property type="entry name" value="ACCESSORY GLAND PROTEIN ACP62F-RELATED"/>
    <property type="match status" value="1"/>
</dbReference>
<name>A0A6J2X4W6_SITOR</name>
<dbReference type="AlphaFoldDB" id="A0A6J2X4W6"/>
<evidence type="ECO:0000259" key="4">
    <source>
        <dbReference type="Pfam" id="PF01826"/>
    </source>
</evidence>
<dbReference type="FunCoup" id="A0A6J2X4W6">
    <property type="interactions" value="23"/>
</dbReference>
<dbReference type="Pfam" id="PF01826">
    <property type="entry name" value="TIL"/>
    <property type="match status" value="1"/>
</dbReference>
<reference evidence="6" key="1">
    <citation type="submission" date="2025-08" db="UniProtKB">
        <authorList>
            <consortium name="RefSeq"/>
        </authorList>
    </citation>
    <scope>IDENTIFICATION</scope>
    <source>
        <tissue evidence="6">Gonads</tissue>
    </source>
</reference>
<dbReference type="Proteomes" id="UP000504635">
    <property type="component" value="Unplaced"/>
</dbReference>
<dbReference type="InterPro" id="IPR051368">
    <property type="entry name" value="SerProtInhib-TIL_Domain"/>
</dbReference>
<evidence type="ECO:0000313" key="5">
    <source>
        <dbReference type="Proteomes" id="UP000504635"/>
    </source>
</evidence>
<dbReference type="PANTHER" id="PTHR23259">
    <property type="entry name" value="RIDDLE"/>
    <property type="match status" value="1"/>
</dbReference>
<evidence type="ECO:0000256" key="2">
    <source>
        <dbReference type="ARBA" id="ARBA00023157"/>
    </source>
</evidence>
<dbReference type="KEGG" id="soy:115874826"/>
<feature type="domain" description="TIL" evidence="4">
    <location>
        <begin position="25"/>
        <end position="78"/>
    </location>
</feature>
<dbReference type="OrthoDB" id="6753992at2759"/>
<organism evidence="5 6">
    <name type="scientific">Sitophilus oryzae</name>
    <name type="common">Rice weevil</name>
    <name type="synonym">Curculio oryzae</name>
    <dbReference type="NCBI Taxonomy" id="7048"/>
    <lineage>
        <taxon>Eukaryota</taxon>
        <taxon>Metazoa</taxon>
        <taxon>Ecdysozoa</taxon>
        <taxon>Arthropoda</taxon>
        <taxon>Hexapoda</taxon>
        <taxon>Insecta</taxon>
        <taxon>Pterygota</taxon>
        <taxon>Neoptera</taxon>
        <taxon>Endopterygota</taxon>
        <taxon>Coleoptera</taxon>
        <taxon>Polyphaga</taxon>
        <taxon>Cucujiformia</taxon>
        <taxon>Curculionidae</taxon>
        <taxon>Dryophthorinae</taxon>
        <taxon>Sitophilus</taxon>
    </lineage>
</organism>
<keyword evidence="1" id="KW-0646">Protease inhibitor</keyword>
<gene>
    <name evidence="6" type="primary">LOC115874826</name>
</gene>
<feature type="chain" id="PRO_5027120960" evidence="3">
    <location>
        <begin position="21"/>
        <end position="78"/>
    </location>
</feature>
<dbReference type="GeneID" id="115874826"/>
<proteinExistence type="predicted"/>
<dbReference type="Gene3D" id="2.10.25.10">
    <property type="entry name" value="Laminin"/>
    <property type="match status" value="1"/>
</dbReference>
<feature type="signal peptide" evidence="3">
    <location>
        <begin position="1"/>
        <end position="20"/>
    </location>
</feature>